<dbReference type="EMBL" id="ACOP02000003">
    <property type="protein sequence ID" value="EEU98215.1"/>
    <property type="molecule type" value="Genomic_DNA"/>
</dbReference>
<dbReference type="STRING" id="411483.FAEPRAA2165_00143"/>
<name>C7H1K5_FAED2</name>
<comment type="caution">
    <text evidence="1">The sequence shown here is derived from an EMBL/GenBank/DDBJ whole genome shotgun (WGS) entry which is preliminary data.</text>
</comment>
<accession>C7H1K5</accession>
<dbReference type="HOGENOM" id="CLU_3135869_0_0_9"/>
<organism evidence="1 2">
    <name type="scientific">Faecalibacterium duncaniae (strain DSM 17677 / JCM 31915 / A2-165)</name>
    <name type="common">Faecalibacterium prausnitzii</name>
    <dbReference type="NCBI Taxonomy" id="411483"/>
    <lineage>
        <taxon>Bacteria</taxon>
        <taxon>Bacillati</taxon>
        <taxon>Bacillota</taxon>
        <taxon>Clostridia</taxon>
        <taxon>Eubacteriales</taxon>
        <taxon>Oscillospiraceae</taxon>
        <taxon>Faecalibacterium</taxon>
    </lineage>
</organism>
<protein>
    <submittedName>
        <fullName evidence="1">Uncharacterized protein</fullName>
    </submittedName>
</protein>
<reference evidence="1" key="1">
    <citation type="submission" date="2009-08" db="EMBL/GenBank/DDBJ databases">
        <authorList>
            <person name="Weinstock G."/>
            <person name="Sodergren E."/>
            <person name="Clifton S."/>
            <person name="Fulton L."/>
            <person name="Fulton B."/>
            <person name="Courtney L."/>
            <person name="Fronick C."/>
            <person name="Harrison M."/>
            <person name="Strong C."/>
            <person name="Farmer C."/>
            <person name="Delahaunty K."/>
            <person name="Markovic C."/>
            <person name="Hall O."/>
            <person name="Minx P."/>
            <person name="Tomlinson C."/>
            <person name="Mitreva M."/>
            <person name="Nelson J."/>
            <person name="Hou S."/>
            <person name="Wollam A."/>
            <person name="Pepin K.H."/>
            <person name="Johnson M."/>
            <person name="Bhonagiri V."/>
            <person name="Nash W.E."/>
            <person name="Warren W."/>
            <person name="Chinwalla A."/>
            <person name="Mardis E.R."/>
            <person name="Wilson R.K."/>
        </authorList>
    </citation>
    <scope>NUCLEOTIDE SEQUENCE [LARGE SCALE GENOMIC DNA]</scope>
    <source>
        <strain evidence="1">A2-165</strain>
    </source>
</reference>
<sequence>MADLQAFIGVTTIGVILLDQEVSLPPSRPACMQAEMGRLDHQQNPRTVA</sequence>
<dbReference type="AlphaFoldDB" id="C7H1K5"/>
<proteinExistence type="predicted"/>
<evidence type="ECO:0000313" key="2">
    <source>
        <dbReference type="Proteomes" id="UP000004619"/>
    </source>
</evidence>
<gene>
    <name evidence="1" type="ORF">FAEPRAA2165_00143</name>
</gene>
<dbReference type="Proteomes" id="UP000004619">
    <property type="component" value="Unassembled WGS sequence"/>
</dbReference>
<keyword evidence="2" id="KW-1185">Reference proteome</keyword>
<evidence type="ECO:0000313" key="1">
    <source>
        <dbReference type="EMBL" id="EEU98215.1"/>
    </source>
</evidence>